<dbReference type="Gene3D" id="1.10.10.60">
    <property type="entry name" value="Homeodomain-like"/>
    <property type="match status" value="1"/>
</dbReference>
<dbReference type="PANTHER" id="PTHR43130">
    <property type="entry name" value="ARAC-FAMILY TRANSCRIPTIONAL REGULATOR"/>
    <property type="match status" value="1"/>
</dbReference>
<comment type="caution">
    <text evidence="4">The sequence shown here is derived from an EMBL/GenBank/DDBJ whole genome shotgun (WGS) entry which is preliminary data.</text>
</comment>
<dbReference type="InterPro" id="IPR009057">
    <property type="entry name" value="Homeodomain-like_sf"/>
</dbReference>
<keyword evidence="1" id="KW-0805">Transcription regulation</keyword>
<dbReference type="PROSITE" id="PS01124">
    <property type="entry name" value="HTH_ARAC_FAMILY_2"/>
    <property type="match status" value="1"/>
</dbReference>
<evidence type="ECO:0000313" key="4">
    <source>
        <dbReference type="EMBL" id="GAA4397833.1"/>
    </source>
</evidence>
<dbReference type="Gene3D" id="3.40.50.880">
    <property type="match status" value="1"/>
</dbReference>
<dbReference type="InterPro" id="IPR018060">
    <property type="entry name" value="HTH_AraC"/>
</dbReference>
<dbReference type="Proteomes" id="UP001500635">
    <property type="component" value="Unassembled WGS sequence"/>
</dbReference>
<dbReference type="PANTHER" id="PTHR43130:SF3">
    <property type="entry name" value="HTH-TYPE TRANSCRIPTIONAL REGULATOR RV1931C"/>
    <property type="match status" value="1"/>
</dbReference>
<sequence>MTAALFVLTDGVHLLDVAGPAQVLAAAGDRGAEYRLGYVGEAPTVRSHQGVRLAADTEWPQLTRHDIVVVPGWRTAGASVPFARDTLRRIAEHHEAGGEVMSVCSGAFALAAAGLLDHRRCTTHHELCAELAARNPTADVVRDVLYVSEGGVRTSAGIASGIDAALALLTDRHGPALAAQVARSMVVYTRRNGDSPQRSIMLAHRDHTDDTVHRALDLIDTRFAENLPLQTIARHAGVSERTLTRSFGAVVGTTPLRYQQALRLEHAEALIAGGATVENAARTVGFADGRMLRRLRSG</sequence>
<evidence type="ECO:0000256" key="1">
    <source>
        <dbReference type="ARBA" id="ARBA00023015"/>
    </source>
</evidence>
<dbReference type="Pfam" id="PF12833">
    <property type="entry name" value="HTH_18"/>
    <property type="match status" value="1"/>
</dbReference>
<reference evidence="5" key="1">
    <citation type="journal article" date="2019" name="Int. J. Syst. Evol. Microbiol.">
        <title>The Global Catalogue of Microorganisms (GCM) 10K type strain sequencing project: providing services to taxonomists for standard genome sequencing and annotation.</title>
        <authorList>
            <consortium name="The Broad Institute Genomics Platform"/>
            <consortium name="The Broad Institute Genome Sequencing Center for Infectious Disease"/>
            <person name="Wu L."/>
            <person name="Ma J."/>
        </authorList>
    </citation>
    <scope>NUCLEOTIDE SEQUENCE [LARGE SCALE GENOMIC DNA]</scope>
    <source>
        <strain evidence="5">JCM 17688</strain>
    </source>
</reference>
<dbReference type="Pfam" id="PF01965">
    <property type="entry name" value="DJ-1_PfpI"/>
    <property type="match status" value="1"/>
</dbReference>
<dbReference type="EMBL" id="BAABFR010000058">
    <property type="protein sequence ID" value="GAA4397833.1"/>
    <property type="molecule type" value="Genomic_DNA"/>
</dbReference>
<evidence type="ECO:0000256" key="2">
    <source>
        <dbReference type="ARBA" id="ARBA00023163"/>
    </source>
</evidence>
<evidence type="ECO:0000313" key="5">
    <source>
        <dbReference type="Proteomes" id="UP001500635"/>
    </source>
</evidence>
<dbReference type="InterPro" id="IPR002818">
    <property type="entry name" value="DJ-1/PfpI"/>
</dbReference>
<keyword evidence="2" id="KW-0804">Transcription</keyword>
<dbReference type="InterPro" id="IPR029062">
    <property type="entry name" value="Class_I_gatase-like"/>
</dbReference>
<keyword evidence="5" id="KW-1185">Reference proteome</keyword>
<proteinExistence type="predicted"/>
<accession>A0ABP8JZ41</accession>
<dbReference type="SUPFAM" id="SSF52317">
    <property type="entry name" value="Class I glutamine amidotransferase-like"/>
    <property type="match status" value="1"/>
</dbReference>
<dbReference type="SMART" id="SM00342">
    <property type="entry name" value="HTH_ARAC"/>
    <property type="match status" value="1"/>
</dbReference>
<protein>
    <submittedName>
        <fullName evidence="4">GlxA family transcriptional regulator</fullName>
    </submittedName>
</protein>
<dbReference type="InterPro" id="IPR052158">
    <property type="entry name" value="INH-QAR"/>
</dbReference>
<name>A0ABP8JZ41_9ACTN</name>
<dbReference type="RefSeq" id="WP_344998050.1">
    <property type="nucleotide sequence ID" value="NZ_BAABFR010000058.1"/>
</dbReference>
<evidence type="ECO:0000259" key="3">
    <source>
        <dbReference type="PROSITE" id="PS01124"/>
    </source>
</evidence>
<dbReference type="SUPFAM" id="SSF46689">
    <property type="entry name" value="Homeodomain-like"/>
    <property type="match status" value="1"/>
</dbReference>
<organism evidence="4 5">
    <name type="scientific">Tsukamurella soli</name>
    <dbReference type="NCBI Taxonomy" id="644556"/>
    <lineage>
        <taxon>Bacteria</taxon>
        <taxon>Bacillati</taxon>
        <taxon>Actinomycetota</taxon>
        <taxon>Actinomycetes</taxon>
        <taxon>Mycobacteriales</taxon>
        <taxon>Tsukamurellaceae</taxon>
        <taxon>Tsukamurella</taxon>
    </lineage>
</organism>
<gene>
    <name evidence="4" type="ORF">GCM10023147_33530</name>
</gene>
<feature type="domain" description="HTH araC/xylS-type" evidence="3">
    <location>
        <begin position="213"/>
        <end position="298"/>
    </location>
</feature>